<dbReference type="Gene3D" id="1.10.10.10">
    <property type="entry name" value="Winged helix-like DNA-binding domain superfamily/Winged helix DNA-binding domain"/>
    <property type="match status" value="1"/>
</dbReference>
<evidence type="ECO:0000313" key="7">
    <source>
        <dbReference type="EMBL" id="TQR37079.1"/>
    </source>
</evidence>
<protein>
    <submittedName>
        <fullName evidence="7">RNA polymerase sigma factor</fullName>
    </submittedName>
</protein>
<dbReference type="Pfam" id="PF08281">
    <property type="entry name" value="Sigma70_r4_2"/>
    <property type="match status" value="1"/>
</dbReference>
<evidence type="ECO:0000256" key="2">
    <source>
        <dbReference type="ARBA" id="ARBA00023015"/>
    </source>
</evidence>
<dbReference type="InterPro" id="IPR014284">
    <property type="entry name" value="RNA_pol_sigma-70_dom"/>
</dbReference>
<gene>
    <name evidence="7" type="ORF">C7Y47_05115</name>
</gene>
<dbReference type="OrthoDB" id="306910at2"/>
<keyword evidence="3" id="KW-0731">Sigma factor</keyword>
<comment type="caution">
    <text evidence="7">The sequence shown here is derived from an EMBL/GenBank/DDBJ whole genome shotgun (WGS) entry which is preliminary data.</text>
</comment>
<dbReference type="EMBL" id="SADV01000003">
    <property type="protein sequence ID" value="TQR37079.1"/>
    <property type="molecule type" value="Genomic_DNA"/>
</dbReference>
<dbReference type="GO" id="GO:0006352">
    <property type="term" value="P:DNA-templated transcription initiation"/>
    <property type="evidence" value="ECO:0007669"/>
    <property type="project" value="InterPro"/>
</dbReference>
<evidence type="ECO:0000259" key="5">
    <source>
        <dbReference type="Pfam" id="PF04542"/>
    </source>
</evidence>
<dbReference type="PANTHER" id="PTHR43133:SF51">
    <property type="entry name" value="RNA POLYMERASE SIGMA FACTOR"/>
    <property type="match status" value="1"/>
</dbReference>
<evidence type="ECO:0000259" key="6">
    <source>
        <dbReference type="Pfam" id="PF08281"/>
    </source>
</evidence>
<dbReference type="InterPro" id="IPR013249">
    <property type="entry name" value="RNA_pol_sigma70_r4_t2"/>
</dbReference>
<feature type="domain" description="RNA polymerase sigma factor 70 region 4 type 2" evidence="6">
    <location>
        <begin position="101"/>
        <end position="153"/>
    </location>
</feature>
<dbReference type="InterPro" id="IPR007627">
    <property type="entry name" value="RNA_pol_sigma70_r2"/>
</dbReference>
<evidence type="ECO:0000313" key="8">
    <source>
        <dbReference type="Proteomes" id="UP000317944"/>
    </source>
</evidence>
<dbReference type="InterPro" id="IPR036388">
    <property type="entry name" value="WH-like_DNA-bd_sf"/>
</dbReference>
<dbReference type="InterPro" id="IPR013325">
    <property type="entry name" value="RNA_pol_sigma_r2"/>
</dbReference>
<keyword evidence="4" id="KW-0804">Transcription</keyword>
<evidence type="ECO:0000256" key="4">
    <source>
        <dbReference type="ARBA" id="ARBA00023163"/>
    </source>
</evidence>
<dbReference type="Proteomes" id="UP000317944">
    <property type="component" value="Unassembled WGS sequence"/>
</dbReference>
<dbReference type="InterPro" id="IPR013324">
    <property type="entry name" value="RNA_pol_sigma_r3/r4-like"/>
</dbReference>
<comment type="similarity">
    <text evidence="1">Belongs to the sigma-70 factor family. ECF subfamily.</text>
</comment>
<evidence type="ECO:0000256" key="1">
    <source>
        <dbReference type="ARBA" id="ARBA00010641"/>
    </source>
</evidence>
<sequence length="172" mass="20754">MEFDELYEQYFQCIYQFIYYMVSDPGLAEDLTQETFIRVYKGQFRNEASMGTYIRRIARNLVYDTYRKKALIKWLPFQREHEKRETQYVPHDWIMQSEERRLLYEAIQLLKPEYREVLIYRKIEELNLAETSEILGWSTVKIANTQRNAMKALEKILGGDEFGFKQTTEGSQ</sequence>
<accession>A0A544UTA2</accession>
<dbReference type="Gene3D" id="1.10.1740.10">
    <property type="match status" value="1"/>
</dbReference>
<reference evidence="7 8" key="1">
    <citation type="submission" date="2018-03" db="EMBL/GenBank/DDBJ databases">
        <title>Aerobic endospore-forming bacteria genome sequencing and assembly.</title>
        <authorList>
            <person name="Cavalcante D.A."/>
            <person name="Driks A."/>
            <person name="Putonti C."/>
            <person name="De-Souza M.T."/>
        </authorList>
    </citation>
    <scope>NUCLEOTIDE SEQUENCE [LARGE SCALE GENOMIC DNA]</scope>
    <source>
        <strain evidence="7 8">SDF0037</strain>
    </source>
</reference>
<dbReference type="SUPFAM" id="SSF88659">
    <property type="entry name" value="Sigma3 and sigma4 domains of RNA polymerase sigma factors"/>
    <property type="match status" value="1"/>
</dbReference>
<proteinExistence type="inferred from homology"/>
<dbReference type="CDD" id="cd06171">
    <property type="entry name" value="Sigma70_r4"/>
    <property type="match status" value="1"/>
</dbReference>
<keyword evidence="2" id="KW-0805">Transcription regulation</keyword>
<dbReference type="SUPFAM" id="SSF88946">
    <property type="entry name" value="Sigma2 domain of RNA polymerase sigma factors"/>
    <property type="match status" value="1"/>
</dbReference>
<dbReference type="NCBIfam" id="TIGR02937">
    <property type="entry name" value="sigma70-ECF"/>
    <property type="match status" value="1"/>
</dbReference>
<name>A0A544UTA2_LYSSH</name>
<dbReference type="RefSeq" id="WP_142507774.1">
    <property type="nucleotide sequence ID" value="NZ_SADV01000003.1"/>
</dbReference>
<dbReference type="GO" id="GO:0003677">
    <property type="term" value="F:DNA binding"/>
    <property type="evidence" value="ECO:0007669"/>
    <property type="project" value="InterPro"/>
</dbReference>
<dbReference type="InterPro" id="IPR039425">
    <property type="entry name" value="RNA_pol_sigma-70-like"/>
</dbReference>
<organism evidence="7 8">
    <name type="scientific">Lysinibacillus sphaericus</name>
    <name type="common">Bacillus sphaericus</name>
    <dbReference type="NCBI Taxonomy" id="1421"/>
    <lineage>
        <taxon>Bacteria</taxon>
        <taxon>Bacillati</taxon>
        <taxon>Bacillota</taxon>
        <taxon>Bacilli</taxon>
        <taxon>Bacillales</taxon>
        <taxon>Bacillaceae</taxon>
        <taxon>Lysinibacillus</taxon>
    </lineage>
</organism>
<dbReference type="GO" id="GO:0016987">
    <property type="term" value="F:sigma factor activity"/>
    <property type="evidence" value="ECO:0007669"/>
    <property type="project" value="UniProtKB-KW"/>
</dbReference>
<evidence type="ECO:0000256" key="3">
    <source>
        <dbReference type="ARBA" id="ARBA00023082"/>
    </source>
</evidence>
<dbReference type="PANTHER" id="PTHR43133">
    <property type="entry name" value="RNA POLYMERASE ECF-TYPE SIGMA FACTO"/>
    <property type="match status" value="1"/>
</dbReference>
<dbReference type="Pfam" id="PF04542">
    <property type="entry name" value="Sigma70_r2"/>
    <property type="match status" value="1"/>
</dbReference>
<dbReference type="AlphaFoldDB" id="A0A544UTA2"/>
<feature type="domain" description="RNA polymerase sigma-70 region 2" evidence="5">
    <location>
        <begin position="6"/>
        <end position="70"/>
    </location>
</feature>